<organism evidence="2 3">
    <name type="scientific">Paraclostridium benzoelyticum</name>
    <dbReference type="NCBI Taxonomy" id="1629550"/>
    <lineage>
        <taxon>Bacteria</taxon>
        <taxon>Bacillati</taxon>
        <taxon>Bacillota</taxon>
        <taxon>Clostridia</taxon>
        <taxon>Peptostreptococcales</taxon>
        <taxon>Peptostreptococcaceae</taxon>
        <taxon>Paraclostridium</taxon>
    </lineage>
</organism>
<sequence length="120" mass="13905">MKYINKYSFLFCLFGLQGFNGLNGDPLDFLYFGFFSFLGNIWWYKLGDCEDERFICNKHKAGYIALRVCLPLAIVASVLIRLYTVDILKLYRLQLLILSISFALAANLWAFLTYKFDVGV</sequence>
<keyword evidence="1" id="KW-0472">Membrane</keyword>
<dbReference type="RefSeq" id="WP_046823017.1">
    <property type="nucleotide sequence ID" value="NZ_LBBT01000199.1"/>
</dbReference>
<keyword evidence="1" id="KW-0812">Transmembrane</keyword>
<dbReference type="OrthoDB" id="2200339at2"/>
<accession>A0A0M3DF96</accession>
<dbReference type="Proteomes" id="UP000034407">
    <property type="component" value="Unassembled WGS sequence"/>
</dbReference>
<comment type="caution">
    <text evidence="2">The sequence shown here is derived from an EMBL/GenBank/DDBJ whole genome shotgun (WGS) entry which is preliminary data.</text>
</comment>
<evidence type="ECO:0008006" key="4">
    <source>
        <dbReference type="Google" id="ProtNLM"/>
    </source>
</evidence>
<dbReference type="AlphaFoldDB" id="A0A0M3DF96"/>
<evidence type="ECO:0000313" key="2">
    <source>
        <dbReference type="EMBL" id="KKY01320.1"/>
    </source>
</evidence>
<keyword evidence="1" id="KW-1133">Transmembrane helix</keyword>
<feature type="transmembrane region" description="Helical" evidence="1">
    <location>
        <begin position="64"/>
        <end position="83"/>
    </location>
</feature>
<gene>
    <name evidence="2" type="ORF">VN21_09330</name>
</gene>
<proteinExistence type="predicted"/>
<feature type="transmembrane region" description="Helical" evidence="1">
    <location>
        <begin position="95"/>
        <end position="114"/>
    </location>
</feature>
<dbReference type="PATRIC" id="fig|1629550.3.peg.1315"/>
<evidence type="ECO:0000256" key="1">
    <source>
        <dbReference type="SAM" id="Phobius"/>
    </source>
</evidence>
<evidence type="ECO:0000313" key="3">
    <source>
        <dbReference type="Proteomes" id="UP000034407"/>
    </source>
</evidence>
<protein>
    <recommendedName>
        <fullName evidence="4">DUF3796 domain-containing protein</fullName>
    </recommendedName>
</protein>
<keyword evidence="3" id="KW-1185">Reference proteome</keyword>
<dbReference type="EMBL" id="LBBT01000199">
    <property type="protein sequence ID" value="KKY01320.1"/>
    <property type="molecule type" value="Genomic_DNA"/>
</dbReference>
<name>A0A0M3DF96_9FIRM</name>
<reference evidence="2 3" key="1">
    <citation type="submission" date="2015-04" db="EMBL/GenBank/DDBJ databases">
        <title>Microcin producing Clostridium sp. JC272T.</title>
        <authorList>
            <person name="Jyothsna T."/>
            <person name="Sasikala C."/>
            <person name="Ramana C."/>
        </authorList>
    </citation>
    <scope>NUCLEOTIDE SEQUENCE [LARGE SCALE GENOMIC DNA]</scope>
    <source>
        <strain evidence="2 3">JC272</strain>
    </source>
</reference>